<evidence type="ECO:0000256" key="2">
    <source>
        <dbReference type="SAM" id="SignalP"/>
    </source>
</evidence>
<dbReference type="EMBL" id="LBWR01000001">
    <property type="protein sequence ID" value="KKR12874.1"/>
    <property type="molecule type" value="Genomic_DNA"/>
</dbReference>
<sequence>MRNSWIVLALMLAVATLTGCAAKQQPVYVIYNPAIHGGLVAAQQPVPAQPVKPAAVGQKQKEALPRYTDPVPGRHYLDIGANPVNENRSLGAGEKLLTLDADVEVVTQSKKGTISRGFLHGGEQVFVVPASDPKYWEAVAIKRCGNPILNRAHGVGPVWILESTPVPVAQPVAAVAPPTIVKEQPPQLVTAAAPPEKTCREKKTGWGSVIGGAVVMGVGLLTPAAPAIIAGATFGGSMFGGWLDGGCIVPSDVMVGMAFGALGAGLANESSGNNGGSSSDGPGPVAGNGTNGPGPIAGN</sequence>
<feature type="signal peptide" evidence="2">
    <location>
        <begin position="1"/>
        <end position="21"/>
    </location>
</feature>
<feature type="compositionally biased region" description="Gly residues" evidence="1">
    <location>
        <begin position="284"/>
        <end position="299"/>
    </location>
</feature>
<evidence type="ECO:0008006" key="5">
    <source>
        <dbReference type="Google" id="ProtNLM"/>
    </source>
</evidence>
<dbReference type="PROSITE" id="PS51257">
    <property type="entry name" value="PROKAR_LIPOPROTEIN"/>
    <property type="match status" value="1"/>
</dbReference>
<gene>
    <name evidence="3" type="ORF">UT41_C0001G0418</name>
</gene>
<dbReference type="STRING" id="1619013.UT41_C0001G0418"/>
<comment type="caution">
    <text evidence="3">The sequence shown here is derived from an EMBL/GenBank/DDBJ whole genome shotgun (WGS) entry which is preliminary data.</text>
</comment>
<organism evidence="3 4">
    <name type="scientific">Candidatus Wolfebacteria bacterium GW2011_GWC2_39_22</name>
    <dbReference type="NCBI Taxonomy" id="1619013"/>
    <lineage>
        <taxon>Bacteria</taxon>
        <taxon>Candidatus Wolfeibacteriota</taxon>
    </lineage>
</organism>
<name>A0A0G0N9L6_9BACT</name>
<reference evidence="3 4" key="1">
    <citation type="journal article" date="2015" name="Nature">
        <title>rRNA introns, odd ribosomes, and small enigmatic genomes across a large radiation of phyla.</title>
        <authorList>
            <person name="Brown C.T."/>
            <person name="Hug L.A."/>
            <person name="Thomas B.C."/>
            <person name="Sharon I."/>
            <person name="Castelle C.J."/>
            <person name="Singh A."/>
            <person name="Wilkins M.J."/>
            <person name="Williams K.H."/>
            <person name="Banfield J.F."/>
        </authorList>
    </citation>
    <scope>NUCLEOTIDE SEQUENCE [LARGE SCALE GENOMIC DNA]</scope>
</reference>
<feature type="compositionally biased region" description="Low complexity" evidence="1">
    <location>
        <begin position="269"/>
        <end position="283"/>
    </location>
</feature>
<keyword evidence="2" id="KW-0732">Signal</keyword>
<evidence type="ECO:0000256" key="1">
    <source>
        <dbReference type="SAM" id="MobiDB-lite"/>
    </source>
</evidence>
<dbReference type="AlphaFoldDB" id="A0A0G0N9L6"/>
<proteinExistence type="predicted"/>
<feature type="chain" id="PRO_5002533664" description="Lipoprotein" evidence="2">
    <location>
        <begin position="22"/>
        <end position="299"/>
    </location>
</feature>
<evidence type="ECO:0000313" key="3">
    <source>
        <dbReference type="EMBL" id="KKR12874.1"/>
    </source>
</evidence>
<accession>A0A0G0N9L6</accession>
<feature type="region of interest" description="Disordered" evidence="1">
    <location>
        <begin position="269"/>
        <end position="299"/>
    </location>
</feature>
<evidence type="ECO:0000313" key="4">
    <source>
        <dbReference type="Proteomes" id="UP000034665"/>
    </source>
</evidence>
<protein>
    <recommendedName>
        <fullName evidence="5">Lipoprotein</fullName>
    </recommendedName>
</protein>
<dbReference type="PATRIC" id="fig|1619013.3.peg.432"/>
<dbReference type="Proteomes" id="UP000034665">
    <property type="component" value="Unassembled WGS sequence"/>
</dbReference>